<sequence>MKNILKGIFIALIALIIFSCGEKEEKIQEKKERVFVIGTNAEYPPFEYLENGKVVGLDPDIIEAIFQKLGYQYKWANMEFGGLISALQTGKIDMVIAGMSITPERAKMVHFTSPYLTSKVAFITNKKNPINGMDDLENKKYGAELGTTKENTAKNILGSTVIPFQNNTSALLALKNGQIDGIVLDESVAEEYVKNNSDLLLVGILEGEPKAIALGKNDKDYEKINEALIQLVNDGTIEKLKEKYKVK</sequence>
<dbReference type="RefSeq" id="WP_023050388.1">
    <property type="nucleotide sequence ID" value="NZ_CP173065.2"/>
</dbReference>
<reference evidence="4 5" key="1">
    <citation type="submission" date="2013-08" db="EMBL/GenBank/DDBJ databases">
        <authorList>
            <person name="Weinstock G."/>
            <person name="Sodergren E."/>
            <person name="Wylie T."/>
            <person name="Fulton L."/>
            <person name="Fulton R."/>
            <person name="Fronick C."/>
            <person name="O'Laughlin M."/>
            <person name="Godfrey J."/>
            <person name="Miner T."/>
            <person name="Herter B."/>
            <person name="Appelbaum E."/>
            <person name="Cordes M."/>
            <person name="Lek S."/>
            <person name="Wollam A."/>
            <person name="Pepin K.H."/>
            <person name="Palsikar V.B."/>
            <person name="Mitreva M."/>
            <person name="Wilson R.K."/>
        </authorList>
    </citation>
    <scope>NUCLEOTIDE SEQUENCE [LARGE SCALE GENOMIC DNA]</scope>
    <source>
        <strain evidence="4 5">ATCC BAA-474</strain>
    </source>
</reference>
<protein>
    <recommendedName>
        <fullName evidence="6">ABC transporter, substrate-binding protein, family 3</fullName>
    </recommendedName>
</protein>
<proteinExistence type="predicted"/>
<dbReference type="GO" id="GO:0016020">
    <property type="term" value="C:membrane"/>
    <property type="evidence" value="ECO:0007669"/>
    <property type="project" value="InterPro"/>
</dbReference>
<keyword evidence="5" id="KW-1185">Reference proteome</keyword>
<dbReference type="HOGENOM" id="CLU_019602_18_2_0"/>
<gene>
    <name evidence="4" type="ORF">HMPREF0202_00843</name>
</gene>
<dbReference type="Pfam" id="PF00497">
    <property type="entry name" value="SBP_bac_3"/>
    <property type="match status" value="1"/>
</dbReference>
<dbReference type="InterPro" id="IPR001320">
    <property type="entry name" value="Iontro_rcpt_C"/>
</dbReference>
<evidence type="ECO:0000313" key="5">
    <source>
        <dbReference type="Proteomes" id="UP000017081"/>
    </source>
</evidence>
<accession>U7VCI6</accession>
<dbReference type="PANTHER" id="PTHR35936">
    <property type="entry name" value="MEMBRANE-BOUND LYTIC MUREIN TRANSGLYCOSYLASE F"/>
    <property type="match status" value="1"/>
</dbReference>
<comment type="caution">
    <text evidence="4">The sequence shown here is derived from an EMBL/GenBank/DDBJ whole genome shotgun (WGS) entry which is preliminary data.</text>
</comment>
<evidence type="ECO:0008006" key="6">
    <source>
        <dbReference type="Google" id="ProtNLM"/>
    </source>
</evidence>
<feature type="domain" description="Ionotropic glutamate receptor C-terminal" evidence="3">
    <location>
        <begin position="34"/>
        <end position="245"/>
    </location>
</feature>
<dbReference type="eggNOG" id="COG0834">
    <property type="taxonomic scope" value="Bacteria"/>
</dbReference>
<dbReference type="AlphaFoldDB" id="U7VCI6"/>
<keyword evidence="1" id="KW-0732">Signal</keyword>
<evidence type="ECO:0000313" key="4">
    <source>
        <dbReference type="EMBL" id="ERT69240.1"/>
    </source>
</evidence>
<organism evidence="4 5">
    <name type="scientific">Cetobacterium somerae ATCC BAA-474</name>
    <dbReference type="NCBI Taxonomy" id="1319815"/>
    <lineage>
        <taxon>Bacteria</taxon>
        <taxon>Fusobacteriati</taxon>
        <taxon>Fusobacteriota</taxon>
        <taxon>Fusobacteriia</taxon>
        <taxon>Fusobacteriales</taxon>
        <taxon>Fusobacteriaceae</taxon>
        <taxon>Cetobacterium</taxon>
    </lineage>
</organism>
<name>U7VCI6_9FUSO</name>
<dbReference type="InterPro" id="IPR001638">
    <property type="entry name" value="Solute-binding_3/MltF_N"/>
</dbReference>
<evidence type="ECO:0000256" key="1">
    <source>
        <dbReference type="ARBA" id="ARBA00022729"/>
    </source>
</evidence>
<evidence type="ECO:0000259" key="3">
    <source>
        <dbReference type="SMART" id="SM00079"/>
    </source>
</evidence>
<dbReference type="PANTHER" id="PTHR35936:SF17">
    <property type="entry name" value="ARGININE-BINDING EXTRACELLULAR PROTEIN ARTP"/>
    <property type="match status" value="1"/>
</dbReference>
<dbReference type="SMART" id="SM00062">
    <property type="entry name" value="PBPb"/>
    <property type="match status" value="1"/>
</dbReference>
<dbReference type="PATRIC" id="fig|1319815.3.peg.811"/>
<dbReference type="GO" id="GO:0015276">
    <property type="term" value="F:ligand-gated monoatomic ion channel activity"/>
    <property type="evidence" value="ECO:0007669"/>
    <property type="project" value="InterPro"/>
</dbReference>
<feature type="domain" description="Solute-binding protein family 3/N-terminal" evidence="2">
    <location>
        <begin position="34"/>
        <end position="247"/>
    </location>
</feature>
<evidence type="ECO:0000259" key="2">
    <source>
        <dbReference type="SMART" id="SM00062"/>
    </source>
</evidence>
<dbReference type="SMART" id="SM00079">
    <property type="entry name" value="PBPe"/>
    <property type="match status" value="1"/>
</dbReference>
<dbReference type="Proteomes" id="UP000017081">
    <property type="component" value="Unassembled WGS sequence"/>
</dbReference>
<dbReference type="PROSITE" id="PS51257">
    <property type="entry name" value="PROKAR_LIPOPROTEIN"/>
    <property type="match status" value="1"/>
</dbReference>
<dbReference type="EMBL" id="AXZF01000030">
    <property type="protein sequence ID" value="ERT69240.1"/>
    <property type="molecule type" value="Genomic_DNA"/>
</dbReference>
<dbReference type="STRING" id="1319815.HMPREF0202_00843"/>
<dbReference type="SUPFAM" id="SSF53850">
    <property type="entry name" value="Periplasmic binding protein-like II"/>
    <property type="match status" value="1"/>
</dbReference>
<dbReference type="Gene3D" id="3.40.190.10">
    <property type="entry name" value="Periplasmic binding protein-like II"/>
    <property type="match status" value="2"/>
</dbReference>